<organism evidence="1 2">
    <name type="scientific">Zunongwangia profunda (strain DSM 18752 / CCTCC AB 206139 / SM-A87)</name>
    <name type="common">Wangia profunda</name>
    <dbReference type="NCBI Taxonomy" id="655815"/>
    <lineage>
        <taxon>Bacteria</taxon>
        <taxon>Pseudomonadati</taxon>
        <taxon>Bacteroidota</taxon>
        <taxon>Flavobacteriia</taxon>
        <taxon>Flavobacteriales</taxon>
        <taxon>Flavobacteriaceae</taxon>
        <taxon>Zunongwangia</taxon>
    </lineage>
</organism>
<sequence length="90" mass="9822">MLTRVCVDIWAIWCGPWITGRSAENLQKAASKIESPKLNTIVSDVSNLNGIAVLEKAIAESKIKIDVLFLNVGTAVFNSIEQVTETDFDA</sequence>
<dbReference type="AlphaFoldDB" id="D5BHV8"/>
<protein>
    <submittedName>
        <fullName evidence="1">Short-chain dehydrogenase/reductase SDR</fullName>
    </submittedName>
</protein>
<dbReference type="EMBL" id="CP001650">
    <property type="protein sequence ID" value="ADF51346.1"/>
    <property type="molecule type" value="Genomic_DNA"/>
</dbReference>
<accession>D5BHV8</accession>
<dbReference type="eggNOG" id="COG1028">
    <property type="taxonomic scope" value="Bacteria"/>
</dbReference>
<gene>
    <name evidence="1" type="ordered locus">ZPR_1001</name>
</gene>
<dbReference type="STRING" id="655815.ZPR_1001"/>
<dbReference type="InterPro" id="IPR036291">
    <property type="entry name" value="NAD(P)-bd_dom_sf"/>
</dbReference>
<dbReference type="HOGENOM" id="CLU_2440158_0_0_10"/>
<dbReference type="Proteomes" id="UP000001654">
    <property type="component" value="Chromosome"/>
</dbReference>
<proteinExistence type="predicted"/>
<dbReference type="SUPFAM" id="SSF51735">
    <property type="entry name" value="NAD(P)-binding Rossmann-fold domains"/>
    <property type="match status" value="1"/>
</dbReference>
<evidence type="ECO:0000313" key="1">
    <source>
        <dbReference type="EMBL" id="ADF51346.1"/>
    </source>
</evidence>
<reference evidence="1 2" key="1">
    <citation type="journal article" date="2010" name="BMC Genomics">
        <title>The complete genome of Zunongwangia profunda SM-A87 reveals its adaptation to the deep-sea environment and ecological role in sedimentary organic nitrogen degradation.</title>
        <authorList>
            <person name="Qin Q.L."/>
            <person name="Zhang X.Y."/>
            <person name="Wang X.M."/>
            <person name="Liu G.M."/>
            <person name="Chen X.L."/>
            <person name="Xie B.B."/>
            <person name="Dang H.Y."/>
            <person name="Zhou B.C."/>
            <person name="Yu J."/>
            <person name="Zhang Y.Z."/>
        </authorList>
    </citation>
    <scope>NUCLEOTIDE SEQUENCE [LARGE SCALE GENOMIC DNA]</scope>
    <source>
        <strain evidence="2">DSM 18752 / CCTCC AB 206139 / SM-A87</strain>
    </source>
</reference>
<dbReference type="KEGG" id="zpr:ZPR_1001"/>
<evidence type="ECO:0000313" key="2">
    <source>
        <dbReference type="Proteomes" id="UP000001654"/>
    </source>
</evidence>
<dbReference type="RefSeq" id="WP_013070498.1">
    <property type="nucleotide sequence ID" value="NC_014041.1"/>
</dbReference>
<dbReference type="Gene3D" id="3.40.50.720">
    <property type="entry name" value="NAD(P)-binding Rossmann-like Domain"/>
    <property type="match status" value="1"/>
</dbReference>
<keyword evidence="2" id="KW-1185">Reference proteome</keyword>
<name>D5BHV8_ZUNPS</name>